<evidence type="ECO:0000256" key="3">
    <source>
        <dbReference type="PROSITE-ProRule" id="PRU00042"/>
    </source>
</evidence>
<evidence type="ECO:0000259" key="4">
    <source>
        <dbReference type="PROSITE" id="PS50157"/>
    </source>
</evidence>
<reference evidence="5 6" key="1">
    <citation type="submission" date="2024-04" db="EMBL/GenBank/DDBJ databases">
        <authorList>
            <person name="Waldvogel A.-M."/>
            <person name="Schoenle A."/>
        </authorList>
    </citation>
    <scope>NUCLEOTIDE SEQUENCE [LARGE SCALE GENOMIC DNA]</scope>
</reference>
<dbReference type="GO" id="GO:0008270">
    <property type="term" value="F:zinc ion binding"/>
    <property type="evidence" value="ECO:0007669"/>
    <property type="project" value="UniProtKB-KW"/>
</dbReference>
<feature type="domain" description="C2H2-type" evidence="4">
    <location>
        <begin position="72"/>
        <end position="99"/>
    </location>
</feature>
<dbReference type="GO" id="GO:0014003">
    <property type="term" value="P:oligodendrocyte development"/>
    <property type="evidence" value="ECO:0007669"/>
    <property type="project" value="TreeGrafter"/>
</dbReference>
<comment type="subcellular location">
    <subcellularLocation>
        <location evidence="1">Nucleus</location>
    </subcellularLocation>
</comment>
<dbReference type="SMART" id="SM00355">
    <property type="entry name" value="ZnF_C2H2"/>
    <property type="match status" value="2"/>
</dbReference>
<keyword evidence="3" id="KW-0862">Zinc</keyword>
<dbReference type="GO" id="GO:0006355">
    <property type="term" value="P:regulation of DNA-templated transcription"/>
    <property type="evidence" value="ECO:0007669"/>
    <property type="project" value="TreeGrafter"/>
</dbReference>
<feature type="domain" description="C2H2-type" evidence="4">
    <location>
        <begin position="113"/>
        <end position="136"/>
    </location>
</feature>
<evidence type="ECO:0000313" key="6">
    <source>
        <dbReference type="Proteomes" id="UP001497482"/>
    </source>
</evidence>
<evidence type="ECO:0000256" key="1">
    <source>
        <dbReference type="ARBA" id="ARBA00004123"/>
    </source>
</evidence>
<dbReference type="EMBL" id="OZ035835">
    <property type="protein sequence ID" value="CAL1578035.1"/>
    <property type="molecule type" value="Genomic_DNA"/>
</dbReference>
<gene>
    <name evidence="5" type="ORF">KC01_LOCUS9268</name>
</gene>
<accession>A0AAV2JN31</accession>
<keyword evidence="2" id="KW-0539">Nucleus</keyword>
<dbReference type="PANTHER" id="PTHR16516:SF5">
    <property type="entry name" value="ZINC FINGER PROTEIN 488"/>
    <property type="match status" value="1"/>
</dbReference>
<dbReference type="InterPro" id="IPR036236">
    <property type="entry name" value="Znf_C2H2_sf"/>
</dbReference>
<name>A0AAV2JN31_KNICA</name>
<dbReference type="InterPro" id="IPR052296">
    <property type="entry name" value="TR-Histone_Methyltrans"/>
</dbReference>
<sequence length="136" mass="15421">MSDSVASSRALMGYNLMTSGVLSASTSSVGSLNSPFHYAEHWPRGIGVHSTPPVSLTALPPTYTSFGVSVQNWCAKCNLSFRMTSDLVFHMRSHHKKEFAIESQVRRRREEKLTCPICHEHFRERHHLSRHMTSHN</sequence>
<dbReference type="Gene3D" id="3.30.160.60">
    <property type="entry name" value="Classic Zinc Finger"/>
    <property type="match status" value="1"/>
</dbReference>
<keyword evidence="3" id="KW-0479">Metal-binding</keyword>
<dbReference type="PANTHER" id="PTHR16516">
    <property type="entry name" value="AGAP007109-PA"/>
    <property type="match status" value="1"/>
</dbReference>
<protein>
    <recommendedName>
        <fullName evidence="4">C2H2-type domain-containing protein</fullName>
    </recommendedName>
</protein>
<dbReference type="Proteomes" id="UP001497482">
    <property type="component" value="Chromosome 13"/>
</dbReference>
<keyword evidence="3" id="KW-0863">Zinc-finger</keyword>
<dbReference type="AlphaFoldDB" id="A0AAV2JN31"/>
<dbReference type="InterPro" id="IPR013087">
    <property type="entry name" value="Znf_C2H2_type"/>
</dbReference>
<evidence type="ECO:0000313" key="5">
    <source>
        <dbReference type="EMBL" id="CAL1578035.1"/>
    </source>
</evidence>
<keyword evidence="6" id="KW-1185">Reference proteome</keyword>
<dbReference type="GO" id="GO:0005634">
    <property type="term" value="C:nucleus"/>
    <property type="evidence" value="ECO:0007669"/>
    <property type="project" value="UniProtKB-SubCell"/>
</dbReference>
<proteinExistence type="predicted"/>
<evidence type="ECO:0000256" key="2">
    <source>
        <dbReference type="ARBA" id="ARBA00023242"/>
    </source>
</evidence>
<dbReference type="PROSITE" id="PS50157">
    <property type="entry name" value="ZINC_FINGER_C2H2_2"/>
    <property type="match status" value="2"/>
</dbReference>
<dbReference type="PROSITE" id="PS00028">
    <property type="entry name" value="ZINC_FINGER_C2H2_1"/>
    <property type="match status" value="2"/>
</dbReference>
<dbReference type="SUPFAM" id="SSF57667">
    <property type="entry name" value="beta-beta-alpha zinc fingers"/>
    <property type="match status" value="1"/>
</dbReference>
<organism evidence="5 6">
    <name type="scientific">Knipowitschia caucasica</name>
    <name type="common">Caucasian dwarf goby</name>
    <name type="synonym">Pomatoschistus caucasicus</name>
    <dbReference type="NCBI Taxonomy" id="637954"/>
    <lineage>
        <taxon>Eukaryota</taxon>
        <taxon>Metazoa</taxon>
        <taxon>Chordata</taxon>
        <taxon>Craniata</taxon>
        <taxon>Vertebrata</taxon>
        <taxon>Euteleostomi</taxon>
        <taxon>Actinopterygii</taxon>
        <taxon>Neopterygii</taxon>
        <taxon>Teleostei</taxon>
        <taxon>Neoteleostei</taxon>
        <taxon>Acanthomorphata</taxon>
        <taxon>Gobiaria</taxon>
        <taxon>Gobiiformes</taxon>
        <taxon>Gobioidei</taxon>
        <taxon>Gobiidae</taxon>
        <taxon>Gobiinae</taxon>
        <taxon>Knipowitschia</taxon>
    </lineage>
</organism>